<protein>
    <submittedName>
        <fullName evidence="2">Uncharacterized protein</fullName>
    </submittedName>
</protein>
<feature type="compositionally biased region" description="Low complexity" evidence="1">
    <location>
        <begin position="338"/>
        <end position="347"/>
    </location>
</feature>
<comment type="caution">
    <text evidence="2">The sequence shown here is derived from an EMBL/GenBank/DDBJ whole genome shotgun (WGS) entry which is preliminary data.</text>
</comment>
<accession>A0A2V3J4F4</accession>
<reference evidence="2 3" key="1">
    <citation type="journal article" date="2018" name="Mol. Biol. Evol.">
        <title>Analysis of the draft genome of the red seaweed Gracilariopsis chorda provides insights into genome size evolution in Rhodophyta.</title>
        <authorList>
            <person name="Lee J."/>
            <person name="Yang E.C."/>
            <person name="Graf L."/>
            <person name="Yang J.H."/>
            <person name="Qiu H."/>
            <person name="Zel Zion U."/>
            <person name="Chan C.X."/>
            <person name="Stephens T.G."/>
            <person name="Weber A.P.M."/>
            <person name="Boo G.H."/>
            <person name="Boo S.M."/>
            <person name="Kim K.M."/>
            <person name="Shin Y."/>
            <person name="Jung M."/>
            <person name="Lee S.J."/>
            <person name="Yim H.S."/>
            <person name="Lee J.H."/>
            <person name="Bhattacharya D."/>
            <person name="Yoon H.S."/>
        </authorList>
    </citation>
    <scope>NUCLEOTIDE SEQUENCE [LARGE SCALE GENOMIC DNA]</scope>
    <source>
        <strain evidence="2 3">SKKU-2015</strain>
        <tissue evidence="2">Whole body</tissue>
    </source>
</reference>
<proteinExistence type="predicted"/>
<dbReference type="Proteomes" id="UP000247409">
    <property type="component" value="Unassembled WGS sequence"/>
</dbReference>
<dbReference type="EMBL" id="NBIV01000006">
    <property type="protein sequence ID" value="PXF49259.1"/>
    <property type="molecule type" value="Genomic_DNA"/>
</dbReference>
<dbReference type="OrthoDB" id="10685256at2759"/>
<feature type="compositionally biased region" description="Basic and acidic residues" evidence="1">
    <location>
        <begin position="273"/>
        <end position="282"/>
    </location>
</feature>
<gene>
    <name evidence="2" type="ORF">BWQ96_00833</name>
</gene>
<evidence type="ECO:0000313" key="3">
    <source>
        <dbReference type="Proteomes" id="UP000247409"/>
    </source>
</evidence>
<feature type="compositionally biased region" description="Basic and acidic residues" evidence="1">
    <location>
        <begin position="49"/>
        <end position="61"/>
    </location>
</feature>
<feature type="region of interest" description="Disordered" evidence="1">
    <location>
        <begin position="257"/>
        <end position="293"/>
    </location>
</feature>
<evidence type="ECO:0000313" key="2">
    <source>
        <dbReference type="EMBL" id="PXF49259.1"/>
    </source>
</evidence>
<feature type="region of interest" description="Disordered" evidence="1">
    <location>
        <begin position="1"/>
        <end position="74"/>
    </location>
</feature>
<evidence type="ECO:0000256" key="1">
    <source>
        <dbReference type="SAM" id="MobiDB-lite"/>
    </source>
</evidence>
<keyword evidence="3" id="KW-1185">Reference proteome</keyword>
<dbReference type="AlphaFoldDB" id="A0A2V3J4F4"/>
<sequence>MQEISSSDSQTPIVSTDQDGHKEKKHRYWNRFREKVKRTDKGKHKKSPHAHDTVEISDRICDATPDPKVSPVNRRRAQSLRISHQHHSVKTSAPRSVKFLGLASITPRKGFFKRSPLGDRKAHEPEGDEMSDPFKMELSLLTSGDTNQNVSADLSAMGKRRVSLRAMRLTKGNETMLFGKDISVCSPLSNPTSNSGKPDSYGNEALQVPSMPENASTLGSRTKSLLDLRSAKKRKEWGLSNTLCTFLPSSECGEEFKEELKDRDDDLETGSFHSEKSSKRSQSEPNSGFGTLPNLRLLFKDGIYQDRSTKTGHYSPGSAGVRSFHRYILGRGQASNNNNLIRRSSSLPDSLNKDFPQGNAYSPNPTVVVLTSEDALQSPWGVKADQFEVSSGKSSITRVSRMADISSAVYGLTGRRGKDSGSGSIHLSDEDDVRCEDVAEGSASGPVEMFQDDFVEYTVKKARKRRK</sequence>
<feature type="compositionally biased region" description="Polar residues" evidence="1">
    <location>
        <begin position="1"/>
        <end position="17"/>
    </location>
</feature>
<name>A0A2V3J4F4_9FLOR</name>
<organism evidence="2 3">
    <name type="scientific">Gracilariopsis chorda</name>
    <dbReference type="NCBI Taxonomy" id="448386"/>
    <lineage>
        <taxon>Eukaryota</taxon>
        <taxon>Rhodophyta</taxon>
        <taxon>Florideophyceae</taxon>
        <taxon>Rhodymeniophycidae</taxon>
        <taxon>Gracilariales</taxon>
        <taxon>Gracilariaceae</taxon>
        <taxon>Gracilariopsis</taxon>
    </lineage>
</organism>
<feature type="region of interest" description="Disordered" evidence="1">
    <location>
        <begin position="338"/>
        <end position="362"/>
    </location>
</feature>